<dbReference type="Proteomes" id="UP000234206">
    <property type="component" value="Unassembled WGS sequence"/>
</dbReference>
<gene>
    <name evidence="2" type="ORF">CYJ76_06765</name>
</gene>
<keyword evidence="1" id="KW-1133">Transmembrane helix</keyword>
<comment type="caution">
    <text evidence="2">The sequence shown here is derived from an EMBL/GenBank/DDBJ whole genome shotgun (WGS) entry which is preliminary data.</text>
</comment>
<evidence type="ECO:0000313" key="2">
    <source>
        <dbReference type="EMBL" id="PKZ41579.1"/>
    </source>
</evidence>
<feature type="transmembrane region" description="Helical" evidence="1">
    <location>
        <begin position="137"/>
        <end position="159"/>
    </location>
</feature>
<name>A0A2I1PAC3_9MICO</name>
<organism evidence="2 3">
    <name type="scientific">Kytococcus schroeteri</name>
    <dbReference type="NCBI Taxonomy" id="138300"/>
    <lineage>
        <taxon>Bacteria</taxon>
        <taxon>Bacillati</taxon>
        <taxon>Actinomycetota</taxon>
        <taxon>Actinomycetes</taxon>
        <taxon>Micrococcales</taxon>
        <taxon>Kytococcaceae</taxon>
        <taxon>Kytococcus</taxon>
    </lineage>
</organism>
<dbReference type="EMBL" id="PKIZ01000011">
    <property type="protein sequence ID" value="PKZ41579.1"/>
    <property type="molecule type" value="Genomic_DNA"/>
</dbReference>
<keyword evidence="1" id="KW-0472">Membrane</keyword>
<dbReference type="OrthoDB" id="27092at2"/>
<dbReference type="AlphaFoldDB" id="A0A2I1PAC3"/>
<sequence>MGRGGTTFLFLSGALRHAESQQAMRGLHAELDALRADQAVNQHQAAQLAHEQLLEAQRQSDLQARANFAHWRQTPDGQHYLAWQDAALPLLDVARERDAFVRGRVVSAWAEEERTKPVRPPEHYVHGTPQGPRVPRLWIPALVCLVLWIVCIAAAAPYIANDEQELTPLTWALSLGVLFLPGIAILLAAIWGIMLLVSAREMQAHRRYKRQAVAWNAWRSAAHERIGAWTDTPPQWTADATRDDAYLARVNQLVDSAAELLPPPESLPDLYLPEIGERYVAGTVAHQAVLDLAALAEKQRATTREALDEIARLGHEHGVYEDDV</sequence>
<accession>A0A2I1PAC3</accession>
<reference evidence="2 3" key="1">
    <citation type="submission" date="2017-12" db="EMBL/GenBank/DDBJ databases">
        <title>Phylogenetic diversity of female urinary microbiome.</title>
        <authorList>
            <person name="Thomas-White K."/>
            <person name="Wolfe A.J."/>
        </authorList>
    </citation>
    <scope>NUCLEOTIDE SEQUENCE [LARGE SCALE GENOMIC DNA]</scope>
    <source>
        <strain evidence="2 3">UMB1298</strain>
    </source>
</reference>
<proteinExistence type="predicted"/>
<keyword evidence="3" id="KW-1185">Reference proteome</keyword>
<evidence type="ECO:0000256" key="1">
    <source>
        <dbReference type="SAM" id="Phobius"/>
    </source>
</evidence>
<protein>
    <submittedName>
        <fullName evidence="2">Uncharacterized protein</fullName>
    </submittedName>
</protein>
<dbReference type="RefSeq" id="WP_070703371.1">
    <property type="nucleotide sequence ID" value="NZ_PKIZ01000011.1"/>
</dbReference>
<keyword evidence="1" id="KW-0812">Transmembrane</keyword>
<evidence type="ECO:0000313" key="3">
    <source>
        <dbReference type="Proteomes" id="UP000234206"/>
    </source>
</evidence>
<feature type="transmembrane region" description="Helical" evidence="1">
    <location>
        <begin position="171"/>
        <end position="197"/>
    </location>
</feature>